<reference evidence="1 2" key="1">
    <citation type="submission" date="2013-01" db="EMBL/GenBank/DDBJ databases">
        <authorList>
            <person name="Harkins D.M."/>
            <person name="Durkin A.S."/>
            <person name="Brinkac L.M."/>
            <person name="Haft D.H."/>
            <person name="Selengut J.D."/>
            <person name="Sanka R."/>
            <person name="DePew J."/>
            <person name="Purushe J."/>
            <person name="Galloway R.L."/>
            <person name="Vinetz J.M."/>
            <person name="Sutton G.G."/>
            <person name="Nierman W.C."/>
            <person name="Fouts D.E."/>
        </authorList>
    </citation>
    <scope>NUCLEOTIDE SEQUENCE [LARGE SCALE GENOMIC DNA]</scope>
    <source>
        <strain evidence="1 2">Sponselee CDC</strain>
    </source>
</reference>
<organism evidence="1 2">
    <name type="scientific">Leptospira borgpetersenii serovar Hardjo-bovis str. Sponselee</name>
    <dbReference type="NCBI Taxonomy" id="1303729"/>
    <lineage>
        <taxon>Bacteria</taxon>
        <taxon>Pseudomonadati</taxon>
        <taxon>Spirochaetota</taxon>
        <taxon>Spirochaetia</taxon>
        <taxon>Leptospirales</taxon>
        <taxon>Leptospiraceae</taxon>
        <taxon>Leptospira</taxon>
    </lineage>
</organism>
<protein>
    <submittedName>
        <fullName evidence="1">Uncharacterized protein</fullName>
    </submittedName>
</protein>
<feature type="non-terminal residue" evidence="1">
    <location>
        <position position="1"/>
    </location>
</feature>
<name>M6BUL8_LEPBO</name>
<dbReference type="Proteomes" id="UP000011873">
    <property type="component" value="Unassembled WGS sequence"/>
</dbReference>
<evidence type="ECO:0000313" key="2">
    <source>
        <dbReference type="Proteomes" id="UP000011873"/>
    </source>
</evidence>
<sequence>VDKITISQKNKTVSEYILATKDNFKKALKEIMAAE</sequence>
<dbReference type="AlphaFoldDB" id="M6BUL8"/>
<accession>M6BUL8</accession>
<comment type="caution">
    <text evidence="1">The sequence shown here is derived from an EMBL/GenBank/DDBJ whole genome shotgun (WGS) entry which is preliminary data.</text>
</comment>
<proteinExistence type="predicted"/>
<evidence type="ECO:0000313" key="1">
    <source>
        <dbReference type="EMBL" id="EMJ77510.1"/>
    </source>
</evidence>
<gene>
    <name evidence="1" type="ORF">LEP1GSC016_0007</name>
</gene>
<dbReference type="EMBL" id="ANMU01000182">
    <property type="protein sequence ID" value="EMJ77510.1"/>
    <property type="molecule type" value="Genomic_DNA"/>
</dbReference>